<evidence type="ECO:0000313" key="1">
    <source>
        <dbReference type="EMBL" id="QZN98210.1"/>
    </source>
</evidence>
<dbReference type="PANTHER" id="PTHR36452:SF1">
    <property type="entry name" value="DUF2461 DOMAIN-CONTAINING PROTEIN"/>
    <property type="match status" value="1"/>
</dbReference>
<organism evidence="1 2">
    <name type="scientific">Symbiopectobacterium purcellii</name>
    <dbReference type="NCBI Taxonomy" id="2871826"/>
    <lineage>
        <taxon>Bacteria</taxon>
        <taxon>Pseudomonadati</taxon>
        <taxon>Pseudomonadota</taxon>
        <taxon>Gammaproteobacteria</taxon>
        <taxon>Enterobacterales</taxon>
        <taxon>Enterobacteriaceae</taxon>
    </lineage>
</organism>
<evidence type="ECO:0000313" key="2">
    <source>
        <dbReference type="Proteomes" id="UP000825886"/>
    </source>
</evidence>
<dbReference type="InterPro" id="IPR015996">
    <property type="entry name" value="UCP028451"/>
</dbReference>
<dbReference type="PANTHER" id="PTHR36452">
    <property type="entry name" value="CHROMOSOME 12, WHOLE GENOME SHOTGUN SEQUENCE"/>
    <property type="match status" value="1"/>
</dbReference>
<dbReference type="NCBIfam" id="TIGR02453">
    <property type="entry name" value="TIGR02453 family protein"/>
    <property type="match status" value="1"/>
</dbReference>
<gene>
    <name evidence="1" type="ORF">K6K13_22325</name>
</gene>
<dbReference type="InterPro" id="IPR012808">
    <property type="entry name" value="CHP02453"/>
</dbReference>
<dbReference type="RefSeq" id="WP_222161228.1">
    <property type="nucleotide sequence ID" value="NZ_CP081864.1"/>
</dbReference>
<protein>
    <submittedName>
        <fullName evidence="1">DUF2461 domain-containing protein</fullName>
    </submittedName>
</protein>
<sequence>MMTTFNGFSQQSLTFLQQVRQENSKEWFDDNRAIYDETLVAPFRALVDDLSLTMLPIDDQFEIRPAIGKTLSRIHRDTRFSHDKSLYRSQMWLTFKRPRKDWTDAPVYFFEIGPDFWRYGLGYYRATRDTMALFRQTLCDNPQAFLAMAACLEPTFTLEGESYKRPLVKDQPAELATWYNRKSFAAMTTRQDMDALFSADLVTALAQGFRQLEPLYRYLMGIESMKRLTPEQEDGSWSSFPASARFER</sequence>
<reference evidence="1 2" key="1">
    <citation type="submission" date="2021-08" db="EMBL/GenBank/DDBJ databases">
        <title>Culture and genomic analysis of Symbiopectobacterium purcellii sp. nov. gen. nov., isolated from the leafhopper Empoasca decipiens.</title>
        <authorList>
            <person name="Nadal-Jimenez P."/>
            <person name="Siozios S."/>
            <person name="Halliday N."/>
            <person name="Camara M."/>
            <person name="Hurst G.D.D."/>
        </authorList>
    </citation>
    <scope>NUCLEOTIDE SEQUENCE [LARGE SCALE GENOMIC DNA]</scope>
    <source>
        <strain evidence="1 2">SyEd1</strain>
    </source>
</reference>
<dbReference type="Pfam" id="PF09365">
    <property type="entry name" value="DUF2461"/>
    <property type="match status" value="1"/>
</dbReference>
<name>A0ABX9AZ24_9ENTR</name>
<keyword evidence="2" id="KW-1185">Reference proteome</keyword>
<dbReference type="Proteomes" id="UP000825886">
    <property type="component" value="Chromosome"/>
</dbReference>
<dbReference type="PIRSF" id="PIRSF028451">
    <property type="entry name" value="UCP028451"/>
    <property type="match status" value="1"/>
</dbReference>
<accession>A0ABX9AZ24</accession>
<proteinExistence type="predicted"/>
<dbReference type="EMBL" id="CP081864">
    <property type="protein sequence ID" value="QZN98210.1"/>
    <property type="molecule type" value="Genomic_DNA"/>
</dbReference>